<evidence type="ECO:0000313" key="2">
    <source>
        <dbReference type="EMBL" id="TGG90483.1"/>
    </source>
</evidence>
<evidence type="ECO:0008006" key="4">
    <source>
        <dbReference type="Google" id="ProtNLM"/>
    </source>
</evidence>
<accession>A0A524RKV2</accession>
<protein>
    <recommendedName>
        <fullName evidence="4">DUF3188 domain-containing protein</fullName>
    </recommendedName>
</protein>
<evidence type="ECO:0000256" key="1">
    <source>
        <dbReference type="SAM" id="Phobius"/>
    </source>
</evidence>
<dbReference type="NCBIfam" id="NF041044">
    <property type="entry name" value="GIVxVP"/>
    <property type="match status" value="1"/>
</dbReference>
<organism evidence="2 3">
    <name type="scientific">Aphanocapsa feldmannii 277cV</name>
    <dbReference type="NCBI Taxonomy" id="2507553"/>
    <lineage>
        <taxon>Bacteria</taxon>
        <taxon>Bacillati</taxon>
        <taxon>Cyanobacteriota</taxon>
        <taxon>Cyanophyceae</taxon>
        <taxon>Oscillatoriophycideae</taxon>
        <taxon>Chroococcales</taxon>
        <taxon>Microcystaceae</taxon>
        <taxon>Aphanocapsa</taxon>
    </lineage>
</organism>
<dbReference type="Proteomes" id="UP000317990">
    <property type="component" value="Unassembled WGS sequence"/>
</dbReference>
<feature type="transmembrane region" description="Helical" evidence="1">
    <location>
        <begin position="39"/>
        <end position="57"/>
    </location>
</feature>
<dbReference type="EMBL" id="SRMO01000087">
    <property type="protein sequence ID" value="TGG90483.1"/>
    <property type="molecule type" value="Genomic_DNA"/>
</dbReference>
<sequence length="70" mass="6946">MPMTRTARTIVMVPAVLLGGSFIATGLWADGPAAGNAVLAMGLGGLLLAAGLVVQLAPVPDREGGPPDHD</sequence>
<keyword evidence="1" id="KW-0812">Transmembrane</keyword>
<evidence type="ECO:0000313" key="3">
    <source>
        <dbReference type="Proteomes" id="UP000317990"/>
    </source>
</evidence>
<keyword evidence="1" id="KW-1133">Transmembrane helix</keyword>
<proteinExistence type="predicted"/>
<comment type="caution">
    <text evidence="2">The sequence shown here is derived from an EMBL/GenBank/DDBJ whole genome shotgun (WGS) entry which is preliminary data.</text>
</comment>
<keyword evidence="1" id="KW-0472">Membrane</keyword>
<dbReference type="AlphaFoldDB" id="A0A524RKV2"/>
<name>A0A524RKV2_9CHRO</name>
<reference evidence="2 3" key="1">
    <citation type="journal article" date="2019" name="mSystems">
        <title>Life at home and on the roam: Genomic adaptions reflect the dual lifestyle of an intracellular, facultative symbiont.</title>
        <authorList>
            <person name="Burgsdorf I."/>
        </authorList>
    </citation>
    <scope>NUCLEOTIDE SEQUENCE [LARGE SCALE GENOMIC DNA]</scope>
    <source>
        <strain evidence="2">277cV</strain>
    </source>
</reference>
<gene>
    <name evidence="2" type="ORF">ERJ67_10535</name>
</gene>